<keyword evidence="1" id="KW-0812">Transmembrane</keyword>
<proteinExistence type="predicted"/>
<keyword evidence="1" id="KW-0472">Membrane</keyword>
<dbReference type="RefSeq" id="WP_167710548.1">
    <property type="nucleotide sequence ID" value="NZ_CP004388.1"/>
</dbReference>
<gene>
    <name evidence="2" type="ORF">TH3_04180</name>
</gene>
<sequence length="56" mass="6283">MNLPYETNIIIALCIVGFCLLGVGYSFRDRGWGLALVWIGVITMMGPIAYRLLVMF</sequence>
<dbReference type="AlphaFoldDB" id="A0AB72U9N9"/>
<organism evidence="2 3">
    <name type="scientific">Thalassospira xiamenensis M-5 = DSM 17429</name>
    <dbReference type="NCBI Taxonomy" id="1123366"/>
    <lineage>
        <taxon>Bacteria</taxon>
        <taxon>Pseudomonadati</taxon>
        <taxon>Pseudomonadota</taxon>
        <taxon>Alphaproteobacteria</taxon>
        <taxon>Rhodospirillales</taxon>
        <taxon>Thalassospiraceae</taxon>
        <taxon>Thalassospira</taxon>
    </lineage>
</organism>
<feature type="transmembrane region" description="Helical" evidence="1">
    <location>
        <begin position="33"/>
        <end position="53"/>
    </location>
</feature>
<reference evidence="2 3" key="1">
    <citation type="journal article" date="2012" name="J. Bacteriol.">
        <title>Genome sequence of Thalassospira xiamenensis type strain M-5.</title>
        <authorList>
            <person name="Lai Q."/>
            <person name="Shao Z."/>
        </authorList>
    </citation>
    <scope>NUCLEOTIDE SEQUENCE [LARGE SCALE GENOMIC DNA]</scope>
    <source>
        <strain evidence="2 3">M-5</strain>
    </source>
</reference>
<dbReference type="GeneID" id="68924079"/>
<dbReference type="KEGG" id="txi:TH3_04180"/>
<dbReference type="EMBL" id="CP004388">
    <property type="protein sequence ID" value="AJD50958.1"/>
    <property type="molecule type" value="Genomic_DNA"/>
</dbReference>
<evidence type="ECO:0000313" key="2">
    <source>
        <dbReference type="EMBL" id="AJD50958.1"/>
    </source>
</evidence>
<evidence type="ECO:0000313" key="3">
    <source>
        <dbReference type="Proteomes" id="UP000007127"/>
    </source>
</evidence>
<protein>
    <submittedName>
        <fullName evidence="2">Uncharacterized protein</fullName>
    </submittedName>
</protein>
<feature type="transmembrane region" description="Helical" evidence="1">
    <location>
        <begin position="7"/>
        <end position="27"/>
    </location>
</feature>
<dbReference type="Proteomes" id="UP000007127">
    <property type="component" value="Chromosome"/>
</dbReference>
<keyword evidence="1" id="KW-1133">Transmembrane helix</keyword>
<evidence type="ECO:0000256" key="1">
    <source>
        <dbReference type="SAM" id="Phobius"/>
    </source>
</evidence>
<accession>A0AB72U9N9</accession>
<name>A0AB72U9N9_9PROT</name>